<keyword evidence="6" id="KW-0539">Nucleus</keyword>
<dbReference type="Proteomes" id="UP000092445">
    <property type="component" value="Unassembled WGS sequence"/>
</dbReference>
<evidence type="ECO:0000256" key="12">
    <source>
        <dbReference type="ARBA" id="ARBA00042663"/>
    </source>
</evidence>
<keyword evidence="5" id="KW-0804">Transcription</keyword>
<dbReference type="Pfam" id="PF00125">
    <property type="entry name" value="Histone"/>
    <property type="match status" value="1"/>
</dbReference>
<evidence type="ECO:0000256" key="3">
    <source>
        <dbReference type="ARBA" id="ARBA00023125"/>
    </source>
</evidence>
<keyword evidence="3" id="KW-0238">DNA-binding</keyword>
<dbReference type="PANTHER" id="PTHR10252:SF8">
    <property type="entry name" value="NUCLEAR TRANSCRIPTION FACTOR Y SUBUNIT GAMMA"/>
    <property type="match status" value="1"/>
</dbReference>
<evidence type="ECO:0000313" key="16">
    <source>
        <dbReference type="Proteomes" id="UP000092445"/>
    </source>
</evidence>
<feature type="compositionally biased region" description="Low complexity" evidence="13">
    <location>
        <begin position="487"/>
        <end position="496"/>
    </location>
</feature>
<evidence type="ECO:0000259" key="14">
    <source>
        <dbReference type="Pfam" id="PF00125"/>
    </source>
</evidence>
<dbReference type="CDD" id="cd22908">
    <property type="entry name" value="HFD_NFYC-like"/>
    <property type="match status" value="1"/>
</dbReference>
<dbReference type="EnsemblMetazoa" id="GPAI047624-RA">
    <property type="protein sequence ID" value="GPAI047624-PA"/>
    <property type="gene ID" value="GPAI047624"/>
</dbReference>
<comment type="function">
    <text evidence="7">Component of the sequence-specific heterotrimeric transcription factor (NF-Y) which specifically recognizes a 5'-CCAAT-3' box motif found in the promoters of its target genes. NF-Y can function as both an activator and a repressor, depending on its interacting cofactors.</text>
</comment>
<keyword evidence="2" id="KW-0805">Transcription regulation</keyword>
<dbReference type="PANTHER" id="PTHR10252">
    <property type="entry name" value="HISTONE-LIKE TRANSCRIPTION FACTOR CCAAT-RELATED"/>
    <property type="match status" value="1"/>
</dbReference>
<reference evidence="15" key="2">
    <citation type="submission" date="2020-05" db="UniProtKB">
        <authorList>
            <consortium name="EnsemblMetazoa"/>
        </authorList>
    </citation>
    <scope>IDENTIFICATION</scope>
    <source>
        <strain evidence="15">IAEA</strain>
    </source>
</reference>
<evidence type="ECO:0000256" key="1">
    <source>
        <dbReference type="ARBA" id="ARBA00004123"/>
    </source>
</evidence>
<dbReference type="InterPro" id="IPR009072">
    <property type="entry name" value="Histone-fold"/>
</dbReference>
<keyword evidence="4" id="KW-0010">Activator</keyword>
<dbReference type="GO" id="GO:0001228">
    <property type="term" value="F:DNA-binding transcription activator activity, RNA polymerase II-specific"/>
    <property type="evidence" value="ECO:0007669"/>
    <property type="project" value="TreeGrafter"/>
</dbReference>
<sequence length="532" mass="57615">MHSNKITTNSSYENSIKMDINVSQSTYERSSSTNCSVPPTNQGGGLTIASVTKGPPHFTLNSPGVGCVGTTAITNATIVHSGPIAKDKPASKNIKQPIPRKPPPTLDNFWPNILHEIQSTQNVDARHQALPLARIKKIMKLDDNAKMIAAEAPLLFAKACEFFIQELTMRAWIHTEESKRRTLQRSDIAQAIANYDQFDFLIDIVPREDIKPSGHHRKHENAQTSTSTSTSANGLNATSSAPSSASVTHNSSIPAAASSGVVTGEMINVTTLKSEPLNTIAAEQVTTNAALATTNSTQTAQVVTAGQPTQQQVQIIQQTGHHSTPHMQYFITMPGQQPGQPQLVYQLQLQQQQLQPQNLTAAGLNLVTQQPQQLILTAAAPTNNNATLTNHQQQSGLLQNLAQQQQQQVQLVQQVVVTPTGELANVPIAINANQINLLRLQMQQQQHQQQSQQQAPQQIIIPTQLLSAQQLIQLQSQNAAGVHHQHSSQQHHQPQHAGPSSTLYISASPSVQNTVATSGAERNLNGGYRSNC</sequence>
<evidence type="ECO:0000256" key="11">
    <source>
        <dbReference type="ARBA" id="ARBA00042333"/>
    </source>
</evidence>
<evidence type="ECO:0000256" key="6">
    <source>
        <dbReference type="ARBA" id="ARBA00023242"/>
    </source>
</evidence>
<dbReference type="STRING" id="7398.A0A1B0AJ96"/>
<evidence type="ECO:0000256" key="7">
    <source>
        <dbReference type="ARBA" id="ARBA00025263"/>
    </source>
</evidence>
<comment type="subunit">
    <text evidence="8">Heterotrimeric transcription factor composed of three components, NF-YA, NF-YB and NF-YC. NF-YB and NF-YC must interact and dimerize for NF-YA association and DNA binding.</text>
</comment>
<organism evidence="15 16">
    <name type="scientific">Glossina pallidipes</name>
    <name type="common">Tsetse fly</name>
    <dbReference type="NCBI Taxonomy" id="7398"/>
    <lineage>
        <taxon>Eukaryota</taxon>
        <taxon>Metazoa</taxon>
        <taxon>Ecdysozoa</taxon>
        <taxon>Arthropoda</taxon>
        <taxon>Hexapoda</taxon>
        <taxon>Insecta</taxon>
        <taxon>Pterygota</taxon>
        <taxon>Neoptera</taxon>
        <taxon>Endopterygota</taxon>
        <taxon>Diptera</taxon>
        <taxon>Brachycera</taxon>
        <taxon>Muscomorpha</taxon>
        <taxon>Hippoboscoidea</taxon>
        <taxon>Glossinidae</taxon>
        <taxon>Glossina</taxon>
    </lineage>
</organism>
<feature type="compositionally biased region" description="Low complexity" evidence="13">
    <location>
        <begin position="222"/>
        <end position="250"/>
    </location>
</feature>
<evidence type="ECO:0000256" key="4">
    <source>
        <dbReference type="ARBA" id="ARBA00023159"/>
    </source>
</evidence>
<accession>A0A1B0AJ96</accession>
<dbReference type="FunFam" id="1.10.20.10:FF:000006">
    <property type="entry name" value="Nuclear transcription factor Y subunit gamma"/>
    <property type="match status" value="1"/>
</dbReference>
<dbReference type="InterPro" id="IPR007125">
    <property type="entry name" value="H2A/H2B/H3"/>
</dbReference>
<evidence type="ECO:0000256" key="9">
    <source>
        <dbReference type="ARBA" id="ARBA00038129"/>
    </source>
</evidence>
<dbReference type="GO" id="GO:0046982">
    <property type="term" value="F:protein heterodimerization activity"/>
    <property type="evidence" value="ECO:0007669"/>
    <property type="project" value="InterPro"/>
</dbReference>
<dbReference type="InterPro" id="IPR050568">
    <property type="entry name" value="Transcr_DNA_Rep_Reg"/>
</dbReference>
<comment type="subcellular location">
    <subcellularLocation>
        <location evidence="1">Nucleus</location>
    </subcellularLocation>
</comment>
<dbReference type="AlphaFoldDB" id="A0A1B0AJ96"/>
<dbReference type="Gene3D" id="1.10.20.10">
    <property type="entry name" value="Histone, subunit A"/>
    <property type="match status" value="1"/>
</dbReference>
<reference evidence="16" key="1">
    <citation type="submission" date="2014-03" db="EMBL/GenBank/DDBJ databases">
        <authorList>
            <person name="Aksoy S."/>
            <person name="Warren W."/>
            <person name="Wilson R.K."/>
        </authorList>
    </citation>
    <scope>NUCLEOTIDE SEQUENCE [LARGE SCALE GENOMIC DNA]</scope>
    <source>
        <strain evidence="16">IAEA</strain>
    </source>
</reference>
<feature type="region of interest" description="Disordered" evidence="13">
    <location>
        <begin position="211"/>
        <end position="250"/>
    </location>
</feature>
<feature type="domain" description="Core Histone H2A/H2B/H3" evidence="14">
    <location>
        <begin position="116"/>
        <end position="192"/>
    </location>
</feature>
<feature type="region of interest" description="Disordered" evidence="13">
    <location>
        <begin position="477"/>
        <end position="505"/>
    </location>
</feature>
<evidence type="ECO:0000256" key="2">
    <source>
        <dbReference type="ARBA" id="ARBA00023015"/>
    </source>
</evidence>
<comment type="similarity">
    <text evidence="9">Belongs to the NFYC/HAP5 subunit family.</text>
</comment>
<protein>
    <recommendedName>
        <fullName evidence="10">Nuclear transcription factor Y subunit gamma</fullName>
    </recommendedName>
    <alternativeName>
        <fullName evidence="11">CAAT box DNA-binding protein subunit C</fullName>
    </alternativeName>
    <alternativeName>
        <fullName evidence="12">Nuclear transcription factor Y subunit C</fullName>
    </alternativeName>
</protein>
<name>A0A1B0AJ96_GLOPL</name>
<evidence type="ECO:0000313" key="15">
    <source>
        <dbReference type="EnsemblMetazoa" id="GPAI047624-PA"/>
    </source>
</evidence>
<evidence type="ECO:0000256" key="10">
    <source>
        <dbReference type="ARBA" id="ARBA00040590"/>
    </source>
</evidence>
<dbReference type="VEuPathDB" id="VectorBase:GPAI047624"/>
<dbReference type="GO" id="GO:0016602">
    <property type="term" value="C:CCAAT-binding factor complex"/>
    <property type="evidence" value="ECO:0007669"/>
    <property type="project" value="TreeGrafter"/>
</dbReference>
<evidence type="ECO:0000256" key="13">
    <source>
        <dbReference type="SAM" id="MobiDB-lite"/>
    </source>
</evidence>
<evidence type="ECO:0000256" key="5">
    <source>
        <dbReference type="ARBA" id="ARBA00023163"/>
    </source>
</evidence>
<dbReference type="GO" id="GO:0000978">
    <property type="term" value="F:RNA polymerase II cis-regulatory region sequence-specific DNA binding"/>
    <property type="evidence" value="ECO:0007669"/>
    <property type="project" value="TreeGrafter"/>
</dbReference>
<proteinExistence type="inferred from homology"/>
<evidence type="ECO:0000256" key="8">
    <source>
        <dbReference type="ARBA" id="ARBA00025911"/>
    </source>
</evidence>
<keyword evidence="16" id="KW-1185">Reference proteome</keyword>
<dbReference type="SUPFAM" id="SSF47113">
    <property type="entry name" value="Histone-fold"/>
    <property type="match status" value="1"/>
</dbReference>